<evidence type="ECO:0000313" key="2">
    <source>
        <dbReference type="EMBL" id="EYR64864.1"/>
    </source>
</evidence>
<gene>
    <name evidence="2" type="ORF">N866_03185</name>
</gene>
<evidence type="ECO:0000313" key="3">
    <source>
        <dbReference type="Proteomes" id="UP000019753"/>
    </source>
</evidence>
<sequence>MNAPDWTPEEWTAAAAVGTFFVALVALIVAVVQTEIARRVRRDQARPAIHVELQLSEGAFHGVDLVVRNLGPTVGTDVRLAFDPPLVSSIDQDAAGRRISDLAFLAEGIPSLAPGGEIRTLFDALTARRTEGLPERYRVTVSCRDARGKRQPALTYVLDMGAFYGLRATQRRTVHDVAVALRSIDKRLRTWTVRGRLGVWAQNDSDRMRAELGGMNLTALDQLNVGMHPRQAEIEALLGREPPPLRGLTAGVRSVFAWLRRRR</sequence>
<name>A0A021VUM4_9CELL</name>
<dbReference type="AlphaFoldDB" id="A0A021VUM4"/>
<keyword evidence="1" id="KW-1133">Transmembrane helix</keyword>
<dbReference type="RefSeq" id="WP_034222121.1">
    <property type="nucleotide sequence ID" value="NZ_AXCW01000014.1"/>
</dbReference>
<keyword evidence="1" id="KW-0812">Transmembrane</keyword>
<dbReference type="EMBL" id="AXCW01000014">
    <property type="protein sequence ID" value="EYR64864.1"/>
    <property type="molecule type" value="Genomic_DNA"/>
</dbReference>
<protein>
    <submittedName>
        <fullName evidence="2">Uncharacterized protein</fullName>
    </submittedName>
</protein>
<dbReference type="OrthoDB" id="3700439at2"/>
<organism evidence="2 3">
    <name type="scientific">Actinotalea ferrariae CF5-4</name>
    <dbReference type="NCBI Taxonomy" id="948458"/>
    <lineage>
        <taxon>Bacteria</taxon>
        <taxon>Bacillati</taxon>
        <taxon>Actinomycetota</taxon>
        <taxon>Actinomycetes</taxon>
        <taxon>Micrococcales</taxon>
        <taxon>Cellulomonadaceae</taxon>
        <taxon>Actinotalea</taxon>
    </lineage>
</organism>
<accession>A0A021VUM4</accession>
<feature type="transmembrane region" description="Helical" evidence="1">
    <location>
        <begin position="12"/>
        <end position="32"/>
    </location>
</feature>
<keyword evidence="3" id="KW-1185">Reference proteome</keyword>
<comment type="caution">
    <text evidence="2">The sequence shown here is derived from an EMBL/GenBank/DDBJ whole genome shotgun (WGS) entry which is preliminary data.</text>
</comment>
<reference evidence="2 3" key="1">
    <citation type="submission" date="2014-01" db="EMBL/GenBank/DDBJ databases">
        <title>Actinotalea ferrariae CF5-4.</title>
        <authorList>
            <person name="Chen F."/>
            <person name="Li Y."/>
            <person name="Wang G."/>
        </authorList>
    </citation>
    <scope>NUCLEOTIDE SEQUENCE [LARGE SCALE GENOMIC DNA]</scope>
    <source>
        <strain evidence="2 3">CF5-4</strain>
    </source>
</reference>
<evidence type="ECO:0000256" key="1">
    <source>
        <dbReference type="SAM" id="Phobius"/>
    </source>
</evidence>
<dbReference type="Proteomes" id="UP000019753">
    <property type="component" value="Unassembled WGS sequence"/>
</dbReference>
<keyword evidence="1" id="KW-0472">Membrane</keyword>
<proteinExistence type="predicted"/>